<dbReference type="PANTHER" id="PTHR45757:SF11">
    <property type="entry name" value="MAJOR FACILITATOR SUPERFAMILY (MFS) PROFILE DOMAIN-CONTAINING PROTEIN"/>
    <property type="match status" value="1"/>
</dbReference>
<protein>
    <submittedName>
        <fullName evidence="3">Uncharacterized protein</fullName>
    </submittedName>
</protein>
<proteinExistence type="predicted"/>
<feature type="transmembrane region" description="Helical" evidence="1">
    <location>
        <begin position="83"/>
        <end position="107"/>
    </location>
</feature>
<dbReference type="Proteomes" id="UP000887578">
    <property type="component" value="Unplaced"/>
</dbReference>
<keyword evidence="1" id="KW-0472">Membrane</keyword>
<keyword evidence="1" id="KW-0812">Transmembrane</keyword>
<dbReference type="Gene3D" id="1.20.1250.20">
    <property type="entry name" value="MFS general substrate transporter like domains"/>
    <property type="match status" value="1"/>
</dbReference>
<evidence type="ECO:0000256" key="1">
    <source>
        <dbReference type="SAM" id="Phobius"/>
    </source>
</evidence>
<dbReference type="AlphaFoldDB" id="A0A914P542"/>
<reference evidence="3" key="1">
    <citation type="submission" date="2022-11" db="UniProtKB">
        <authorList>
            <consortium name="WormBaseParasite"/>
        </authorList>
    </citation>
    <scope>IDENTIFICATION</scope>
</reference>
<dbReference type="WBParaSite" id="PDA_v2.g13015.t1">
    <property type="protein sequence ID" value="PDA_v2.g13015.t1"/>
    <property type="gene ID" value="PDA_v2.g13015"/>
</dbReference>
<dbReference type="PANTHER" id="PTHR45757">
    <property type="entry name" value="PROTEIN CBG23364-RELATED"/>
    <property type="match status" value="1"/>
</dbReference>
<keyword evidence="1" id="KW-1133">Transmembrane helix</keyword>
<evidence type="ECO:0000313" key="3">
    <source>
        <dbReference type="WBParaSite" id="PDA_v2.g13015.t1"/>
    </source>
</evidence>
<name>A0A914P542_9BILA</name>
<dbReference type="GO" id="GO:0016020">
    <property type="term" value="C:membrane"/>
    <property type="evidence" value="ECO:0007669"/>
    <property type="project" value="TreeGrafter"/>
</dbReference>
<accession>A0A914P542</accession>
<dbReference type="InterPro" id="IPR036259">
    <property type="entry name" value="MFS_trans_sf"/>
</dbReference>
<sequence>MCICFILMAAIPSEFGWIIQIAYSLVNSFSGLNAVGVAKCVQLMSQHHSHFIMTLMSLINSIVILILPPIVSLIAPDNSPKQWAIIFYIISVCIFVTMLFFNFTCAVTPRNWALEDKQQQTIVEMEPKKSSQGVTIEFEPDSKVISGKIHNLQILPLDSPSEPIQGRTEISLIITKP</sequence>
<dbReference type="SUPFAM" id="SSF103473">
    <property type="entry name" value="MFS general substrate transporter"/>
    <property type="match status" value="1"/>
</dbReference>
<keyword evidence="2" id="KW-1185">Reference proteome</keyword>
<feature type="transmembrane region" description="Helical" evidence="1">
    <location>
        <begin position="17"/>
        <end position="38"/>
    </location>
</feature>
<evidence type="ECO:0000313" key="2">
    <source>
        <dbReference type="Proteomes" id="UP000887578"/>
    </source>
</evidence>
<feature type="transmembrane region" description="Helical" evidence="1">
    <location>
        <begin position="50"/>
        <end position="71"/>
    </location>
</feature>
<organism evidence="2 3">
    <name type="scientific">Panagrolaimus davidi</name>
    <dbReference type="NCBI Taxonomy" id="227884"/>
    <lineage>
        <taxon>Eukaryota</taxon>
        <taxon>Metazoa</taxon>
        <taxon>Ecdysozoa</taxon>
        <taxon>Nematoda</taxon>
        <taxon>Chromadorea</taxon>
        <taxon>Rhabditida</taxon>
        <taxon>Tylenchina</taxon>
        <taxon>Panagrolaimomorpha</taxon>
        <taxon>Panagrolaimoidea</taxon>
        <taxon>Panagrolaimidae</taxon>
        <taxon>Panagrolaimus</taxon>
    </lineage>
</organism>